<feature type="transmembrane region" description="Helical" evidence="9">
    <location>
        <begin position="271"/>
        <end position="296"/>
    </location>
</feature>
<evidence type="ECO:0000313" key="12">
    <source>
        <dbReference type="Proteomes" id="UP001500051"/>
    </source>
</evidence>
<dbReference type="EMBL" id="BAAAYX010000002">
    <property type="protein sequence ID" value="GAA3695010.1"/>
    <property type="molecule type" value="Genomic_DNA"/>
</dbReference>
<dbReference type="CDD" id="cd16917">
    <property type="entry name" value="HATPase_UhpB-NarQ-NarX-like"/>
    <property type="match status" value="1"/>
</dbReference>
<dbReference type="PANTHER" id="PTHR24421">
    <property type="entry name" value="NITRATE/NITRITE SENSOR PROTEIN NARX-RELATED"/>
    <property type="match status" value="1"/>
</dbReference>
<dbReference type="SUPFAM" id="SSF55874">
    <property type="entry name" value="ATPase domain of HSP90 chaperone/DNA topoisomerase II/histidine kinase"/>
    <property type="match status" value="1"/>
</dbReference>
<feature type="domain" description="Signal transduction histidine kinase subgroup 3 dimerisation and phosphoacceptor" evidence="10">
    <location>
        <begin position="469"/>
        <end position="537"/>
    </location>
</feature>
<keyword evidence="6" id="KW-0418">Kinase</keyword>
<gene>
    <name evidence="11" type="ORF">GCM10022204_08460</name>
</gene>
<feature type="transmembrane region" description="Helical" evidence="9">
    <location>
        <begin position="235"/>
        <end position="259"/>
    </location>
</feature>
<sequence length="656" mass="69579">MRLTRSGLAALACLGLTVAAEIATAVLSRGFAHPLDTSLFALYNVALAAVGTLIVLQLPRHPVGWILCLGGLQGAVMADLALGWATRGVAEGWTGAPLVLWVGLASWCPGALMWVLVLLYTPTGELAGPRWRIPLWAGILGTGLYLWGWWVSPASVDVVTGVPNRYAVDWLPGPQAVLVGGVLLSAAALGALTSLVARFRSGDAVVRQQLKWVAMAGGSLGVLLPVAIVSWDSSAVVRAICPVVLVGCAAALGASVLRCRLFEVDRIIGRSLAYASVTAFTVAVFAAVTVLLGTLAGRPWSSPWLVALATLVAAATFRPLLRRTRRLVDRWFDRDALEARLRLDAFLEGLRSGTEQPDRLQQVLSEALRDPRLRLLLYVPAHGGLVDVRGRPAELDDDLGVVRVERQGAPEAVVQFTDDGEPARAGRVRQLVEHARLAVQVARLGVELTRRLDELDRSRARIAESADEERRRIQRDLHDGAQQRLVTVGLGLRRVESRLRLAGREPDADLLDGAVADLAATVQDLRNLTGALPPPQLDGGIGPALRELASRSPIPVVVDAGPERAGRTVETAAYFVACEGLTNVIKHADASTATIRAAQHHGSLFLSVTDDGVGGAAVRPGSGLAGLADRVAAVGGCLHIDSDRYGTRLTAELPCG</sequence>
<dbReference type="RefSeq" id="WP_344811022.1">
    <property type="nucleotide sequence ID" value="NZ_BAAAYX010000002.1"/>
</dbReference>
<feature type="transmembrane region" description="Helical" evidence="9">
    <location>
        <begin position="63"/>
        <end position="86"/>
    </location>
</feature>
<reference evidence="12" key="1">
    <citation type="journal article" date="2019" name="Int. J. Syst. Evol. Microbiol.">
        <title>The Global Catalogue of Microorganisms (GCM) 10K type strain sequencing project: providing services to taxonomists for standard genome sequencing and annotation.</title>
        <authorList>
            <consortium name="The Broad Institute Genomics Platform"/>
            <consortium name="The Broad Institute Genome Sequencing Center for Infectious Disease"/>
            <person name="Wu L."/>
            <person name="Ma J."/>
        </authorList>
    </citation>
    <scope>NUCLEOTIDE SEQUENCE [LARGE SCALE GENOMIC DNA]</scope>
    <source>
        <strain evidence="12">JCM 16548</strain>
    </source>
</reference>
<protein>
    <recommendedName>
        <fullName evidence="2">histidine kinase</fullName>
        <ecNumber evidence="2">2.7.13.3</ecNumber>
    </recommendedName>
</protein>
<dbReference type="EC" id="2.7.13.3" evidence="2"/>
<keyword evidence="9" id="KW-0812">Transmembrane</keyword>
<keyword evidence="9" id="KW-1133">Transmembrane helix</keyword>
<evidence type="ECO:0000256" key="8">
    <source>
        <dbReference type="ARBA" id="ARBA00023012"/>
    </source>
</evidence>
<evidence type="ECO:0000256" key="1">
    <source>
        <dbReference type="ARBA" id="ARBA00000085"/>
    </source>
</evidence>
<feature type="transmembrane region" description="Helical" evidence="9">
    <location>
        <begin position="38"/>
        <end position="56"/>
    </location>
</feature>
<evidence type="ECO:0000256" key="5">
    <source>
        <dbReference type="ARBA" id="ARBA00022741"/>
    </source>
</evidence>
<keyword evidence="12" id="KW-1185">Reference proteome</keyword>
<keyword evidence="7" id="KW-0067">ATP-binding</keyword>
<evidence type="ECO:0000313" key="11">
    <source>
        <dbReference type="EMBL" id="GAA3695010.1"/>
    </source>
</evidence>
<feature type="transmembrane region" description="Helical" evidence="9">
    <location>
        <begin position="176"/>
        <end position="197"/>
    </location>
</feature>
<evidence type="ECO:0000256" key="6">
    <source>
        <dbReference type="ARBA" id="ARBA00022777"/>
    </source>
</evidence>
<name>A0ABP7CUX4_9ACTN</name>
<dbReference type="InterPro" id="IPR011712">
    <property type="entry name" value="Sig_transdc_His_kin_sub3_dim/P"/>
</dbReference>
<evidence type="ECO:0000256" key="7">
    <source>
        <dbReference type="ARBA" id="ARBA00022840"/>
    </source>
</evidence>
<organism evidence="11 12">
    <name type="scientific">Microlunatus aurantiacus</name>
    <dbReference type="NCBI Taxonomy" id="446786"/>
    <lineage>
        <taxon>Bacteria</taxon>
        <taxon>Bacillati</taxon>
        <taxon>Actinomycetota</taxon>
        <taxon>Actinomycetes</taxon>
        <taxon>Propionibacteriales</taxon>
        <taxon>Propionibacteriaceae</taxon>
        <taxon>Microlunatus</taxon>
    </lineage>
</organism>
<evidence type="ECO:0000259" key="10">
    <source>
        <dbReference type="Pfam" id="PF07730"/>
    </source>
</evidence>
<evidence type="ECO:0000256" key="4">
    <source>
        <dbReference type="ARBA" id="ARBA00022679"/>
    </source>
</evidence>
<dbReference type="InterPro" id="IPR036890">
    <property type="entry name" value="HATPase_C_sf"/>
</dbReference>
<dbReference type="PANTHER" id="PTHR24421:SF10">
    <property type="entry name" value="NITRATE_NITRITE SENSOR PROTEIN NARQ"/>
    <property type="match status" value="1"/>
</dbReference>
<dbReference type="Gene3D" id="1.20.5.1930">
    <property type="match status" value="1"/>
</dbReference>
<keyword evidence="5" id="KW-0547">Nucleotide-binding</keyword>
<comment type="caution">
    <text evidence="11">The sequence shown here is derived from an EMBL/GenBank/DDBJ whole genome shotgun (WGS) entry which is preliminary data.</text>
</comment>
<keyword evidence="3" id="KW-0597">Phosphoprotein</keyword>
<dbReference type="InterPro" id="IPR050482">
    <property type="entry name" value="Sensor_HK_TwoCompSys"/>
</dbReference>
<keyword evidence="4" id="KW-0808">Transferase</keyword>
<feature type="transmembrane region" description="Helical" evidence="9">
    <location>
        <begin position="98"/>
        <end position="121"/>
    </location>
</feature>
<proteinExistence type="predicted"/>
<comment type="catalytic activity">
    <reaction evidence="1">
        <text>ATP + protein L-histidine = ADP + protein N-phospho-L-histidine.</text>
        <dbReference type="EC" id="2.7.13.3"/>
    </reaction>
</comment>
<dbReference type="Gene3D" id="3.30.565.10">
    <property type="entry name" value="Histidine kinase-like ATPase, C-terminal domain"/>
    <property type="match status" value="1"/>
</dbReference>
<feature type="transmembrane region" description="Helical" evidence="9">
    <location>
        <begin position="209"/>
        <end position="229"/>
    </location>
</feature>
<keyword evidence="9" id="KW-0472">Membrane</keyword>
<feature type="transmembrane region" description="Helical" evidence="9">
    <location>
        <begin position="302"/>
        <end position="321"/>
    </location>
</feature>
<dbReference type="Pfam" id="PF07730">
    <property type="entry name" value="HisKA_3"/>
    <property type="match status" value="1"/>
</dbReference>
<evidence type="ECO:0000256" key="3">
    <source>
        <dbReference type="ARBA" id="ARBA00022553"/>
    </source>
</evidence>
<keyword evidence="8" id="KW-0902">Two-component regulatory system</keyword>
<evidence type="ECO:0000256" key="9">
    <source>
        <dbReference type="SAM" id="Phobius"/>
    </source>
</evidence>
<feature type="transmembrane region" description="Helical" evidence="9">
    <location>
        <begin position="133"/>
        <end position="150"/>
    </location>
</feature>
<evidence type="ECO:0000256" key="2">
    <source>
        <dbReference type="ARBA" id="ARBA00012438"/>
    </source>
</evidence>
<dbReference type="Proteomes" id="UP001500051">
    <property type="component" value="Unassembled WGS sequence"/>
</dbReference>
<accession>A0ABP7CUX4</accession>